<protein>
    <recommendedName>
        <fullName evidence="14">Taste receptor type 2</fullName>
    </recommendedName>
</protein>
<feature type="transmembrane region" description="Helical" evidence="15">
    <location>
        <begin position="304"/>
        <end position="324"/>
    </location>
</feature>
<evidence type="ECO:0000256" key="10">
    <source>
        <dbReference type="ARBA" id="ARBA00023180"/>
    </source>
</evidence>
<keyword evidence="8 14" id="KW-0472">Membrane</keyword>
<dbReference type="Pfam" id="PF05296">
    <property type="entry name" value="TAS2R"/>
    <property type="match status" value="1"/>
</dbReference>
<proteinExistence type="inferred from homology"/>
<dbReference type="FunFam" id="1.20.1070.10:FF:000055">
    <property type="entry name" value="Taste receptor type 2"/>
    <property type="match status" value="1"/>
</dbReference>
<keyword evidence="6 15" id="KW-1133">Transmembrane helix</keyword>
<keyword evidence="3 14" id="KW-0919">Taste</keyword>
<keyword evidence="4 14" id="KW-0716">Sensory transduction</keyword>
<keyword evidence="9 14" id="KW-0675">Receptor</keyword>
<dbReference type="GO" id="GO:0005886">
    <property type="term" value="C:plasma membrane"/>
    <property type="evidence" value="ECO:0007669"/>
    <property type="project" value="UniProtKB-ARBA"/>
</dbReference>
<evidence type="ECO:0000256" key="8">
    <source>
        <dbReference type="ARBA" id="ARBA00023136"/>
    </source>
</evidence>
<gene>
    <name evidence="16" type="primary">TAS2R39</name>
</gene>
<evidence type="ECO:0000256" key="7">
    <source>
        <dbReference type="ARBA" id="ARBA00023040"/>
    </source>
</evidence>
<dbReference type="PANTHER" id="PTHR11394">
    <property type="entry name" value="TASTE RECEPTOR TYPE 2"/>
    <property type="match status" value="1"/>
</dbReference>
<comment type="similarity">
    <text evidence="2 13">Belongs to the G-protein coupled receptor T2R family.</text>
</comment>
<dbReference type="InterPro" id="IPR007960">
    <property type="entry name" value="TAS2R"/>
</dbReference>
<dbReference type="AlphaFoldDB" id="A0A2K5KZ68"/>
<feature type="transmembrane region" description="Helical" evidence="15">
    <location>
        <begin position="120"/>
        <end position="148"/>
    </location>
</feature>
<dbReference type="Gene3D" id="1.20.1070.10">
    <property type="entry name" value="Rhodopsin 7-helix transmembrane proteins"/>
    <property type="match status" value="1"/>
</dbReference>
<evidence type="ECO:0000256" key="12">
    <source>
        <dbReference type="ARBA" id="ARBA00024847"/>
    </source>
</evidence>
<dbReference type="SUPFAM" id="SSF81321">
    <property type="entry name" value="Family A G protein-coupled receptor-like"/>
    <property type="match status" value="1"/>
</dbReference>
<evidence type="ECO:0000256" key="6">
    <source>
        <dbReference type="ARBA" id="ARBA00022989"/>
    </source>
</evidence>
<feature type="transmembrane region" description="Helical" evidence="15">
    <location>
        <begin position="87"/>
        <end position="108"/>
    </location>
</feature>
<reference evidence="16" key="2">
    <citation type="submission" date="2025-09" db="UniProtKB">
        <authorList>
            <consortium name="Ensembl"/>
        </authorList>
    </citation>
    <scope>IDENTIFICATION</scope>
</reference>
<feature type="transmembrane region" description="Helical" evidence="15">
    <location>
        <begin position="216"/>
        <end position="245"/>
    </location>
</feature>
<keyword evidence="10" id="KW-0325">Glycoprotein</keyword>
<dbReference type="OMA" id="LYMSNIF"/>
<dbReference type="STRING" id="9531.ENSCATP00000005968"/>
<organism evidence="16 17">
    <name type="scientific">Cercocebus atys</name>
    <name type="common">Sooty mangabey</name>
    <name type="synonym">Cercocebus torquatus atys</name>
    <dbReference type="NCBI Taxonomy" id="9531"/>
    <lineage>
        <taxon>Eukaryota</taxon>
        <taxon>Metazoa</taxon>
        <taxon>Chordata</taxon>
        <taxon>Craniata</taxon>
        <taxon>Vertebrata</taxon>
        <taxon>Euteleostomi</taxon>
        <taxon>Mammalia</taxon>
        <taxon>Eutheria</taxon>
        <taxon>Euarchontoglires</taxon>
        <taxon>Primates</taxon>
        <taxon>Haplorrhini</taxon>
        <taxon>Catarrhini</taxon>
        <taxon>Cercopithecidae</taxon>
        <taxon>Cercopithecinae</taxon>
        <taxon>Cercocebus</taxon>
    </lineage>
</organism>
<evidence type="ECO:0000313" key="16">
    <source>
        <dbReference type="Ensembl" id="ENSCATP00000005968.1"/>
    </source>
</evidence>
<evidence type="ECO:0000256" key="2">
    <source>
        <dbReference type="ARBA" id="ARBA00007376"/>
    </source>
</evidence>
<dbReference type="OrthoDB" id="8876749at2759"/>
<dbReference type="PANTHER" id="PTHR11394:SF142">
    <property type="entry name" value="TASTE RECEPTOR TYPE 2 MEMBER 39"/>
    <property type="match status" value="1"/>
</dbReference>
<evidence type="ECO:0000256" key="3">
    <source>
        <dbReference type="ARBA" id="ARBA00022480"/>
    </source>
</evidence>
<evidence type="ECO:0000256" key="11">
    <source>
        <dbReference type="ARBA" id="ARBA00023224"/>
    </source>
</evidence>
<evidence type="ECO:0000256" key="9">
    <source>
        <dbReference type="ARBA" id="ARBA00023170"/>
    </source>
</evidence>
<comment type="function">
    <text evidence="12">Receptor that may play a role in the perception of bitterness and is gustducin-linked. May play a role in sensing the chemical composition of the gastrointestinal content. The activity of this receptor may stimulate alpha gustducin, mediate PLC-beta-2 activation and lead to the gating of TRPM5.</text>
</comment>
<dbReference type="GO" id="GO:0033038">
    <property type="term" value="F:bitter taste receptor activity"/>
    <property type="evidence" value="ECO:0007669"/>
    <property type="project" value="Ensembl"/>
</dbReference>
<comment type="subcellular location">
    <subcellularLocation>
        <location evidence="1 14">Membrane</location>
        <topology evidence="1 14">Multi-pass membrane protein</topology>
    </subcellularLocation>
</comment>
<sequence length="350" mass="39847">MNTGSYQESAHQMLGRCFPPNTKEKQQLRMIKLCDPAESELSPFLITLTLAVLLAEYLTGIIANGFITAIHAAEWVQNKSVSTSGRILVFLSVSRIALQSLMMLEITISSTSLSFYSEDAVYYAFKISFIFLNFCSLWFAAWLSFFYFVKIANFSYPLFLKLRWRISGLIPWLLWLSVFISFSHSMFCINICTGYCDNSFPIHSSNSTEKTYFSEISVVSLAFFFNLGIVIPLIMFILAAILLILSLKRHTLHMGSNATGSKDPSTEAHIGAIKATSYFLILYIFNAVALFIYLSNMFDINSLWNTLCQIIMAAYPASHSILLIKDNPGLRRAWKQLQHRLHLYPKEWTL</sequence>
<evidence type="ECO:0000256" key="15">
    <source>
        <dbReference type="SAM" id="Phobius"/>
    </source>
</evidence>
<evidence type="ECO:0000256" key="5">
    <source>
        <dbReference type="ARBA" id="ARBA00022692"/>
    </source>
</evidence>
<dbReference type="GeneID" id="105584641"/>
<reference evidence="16" key="1">
    <citation type="submission" date="2025-08" db="UniProtKB">
        <authorList>
            <consortium name="Ensembl"/>
        </authorList>
    </citation>
    <scope>IDENTIFICATION</scope>
</reference>
<dbReference type="GeneTree" id="ENSGT01150000286961"/>
<dbReference type="CTD" id="259285"/>
<dbReference type="GO" id="GO:0004930">
    <property type="term" value="F:G protein-coupled receptor activity"/>
    <property type="evidence" value="ECO:0007669"/>
    <property type="project" value="UniProtKB-KW"/>
</dbReference>
<evidence type="ECO:0000313" key="17">
    <source>
        <dbReference type="Proteomes" id="UP000233060"/>
    </source>
</evidence>
<dbReference type="Bgee" id="ENSCATG00000018925">
    <property type="expression patterns" value="Expressed in bone marrow and 3 other cell types or tissues"/>
</dbReference>
<feature type="transmembrane region" description="Helical" evidence="15">
    <location>
        <begin position="169"/>
        <end position="196"/>
    </location>
</feature>
<keyword evidence="5 14" id="KW-0812">Transmembrane</keyword>
<evidence type="ECO:0000256" key="13">
    <source>
        <dbReference type="RuleBase" id="RU004423"/>
    </source>
</evidence>
<keyword evidence="11 14" id="KW-0807">Transducer</keyword>
<name>A0A2K5KZ68_CERAT</name>
<feature type="transmembrane region" description="Helical" evidence="15">
    <location>
        <begin position="44"/>
        <end position="67"/>
    </location>
</feature>
<feature type="transmembrane region" description="Helical" evidence="15">
    <location>
        <begin position="278"/>
        <end position="298"/>
    </location>
</feature>
<accession>A0A2K5KZ68</accession>
<keyword evidence="17" id="KW-1185">Reference proteome</keyword>
<dbReference type="Ensembl" id="ENSCATT00000021768.1">
    <property type="protein sequence ID" value="ENSCATP00000005968.1"/>
    <property type="gene ID" value="ENSCATG00000018925.1"/>
</dbReference>
<evidence type="ECO:0000256" key="14">
    <source>
        <dbReference type="RuleBase" id="RU004424"/>
    </source>
</evidence>
<dbReference type="Proteomes" id="UP000233060">
    <property type="component" value="Unassembled WGS sequence"/>
</dbReference>
<evidence type="ECO:0000256" key="4">
    <source>
        <dbReference type="ARBA" id="ARBA00022606"/>
    </source>
</evidence>
<keyword evidence="7 14" id="KW-0297">G-protein coupled receptor</keyword>
<dbReference type="KEGG" id="caty:105584641"/>
<evidence type="ECO:0000256" key="1">
    <source>
        <dbReference type="ARBA" id="ARBA00004141"/>
    </source>
</evidence>